<proteinExistence type="predicted"/>
<comment type="caution">
    <text evidence="1">The sequence shown here is derived from an EMBL/GenBank/DDBJ whole genome shotgun (WGS) entry which is preliminary data.</text>
</comment>
<evidence type="ECO:0000313" key="1">
    <source>
        <dbReference type="EMBL" id="MBS2547102.1"/>
    </source>
</evidence>
<sequence>MGSADRLTGDRLATWLEALSPVLDRLAWFVPQDFSHDFSVESLDSLEWVLATQLPDFGAPEAVDTGLADSAAAYLGEALMRVGGGRWVWDEDPAGPAGSRPVVRFDDALGLPPMSPLQLMARARDAGTGTVFRAALADLQETVGGYQASHPGWTPTTVHSSSVDPVAFDELPPPDPWLSRWLASRAADFPRWADETGDPREWQFTLETIDGLERLFLDRFGTVEKFSAPASQGFVATASWLLGEILRRAAPDSVFWRYYPVPPGYADAADYFKQVGYPCVGSPVIGRFPDLELLDPRVLLQIVVEERRPGWLRIRMDDFLTPAVPETGSDRMTTRS</sequence>
<gene>
    <name evidence="1" type="ORF">KGQ19_09485</name>
</gene>
<dbReference type="EMBL" id="JAAFYZ010000022">
    <property type="protein sequence ID" value="MBS2547102.1"/>
    <property type="molecule type" value="Genomic_DNA"/>
</dbReference>
<dbReference type="Proteomes" id="UP000730482">
    <property type="component" value="Unassembled WGS sequence"/>
</dbReference>
<protein>
    <submittedName>
        <fullName evidence="1">Uncharacterized protein</fullName>
    </submittedName>
</protein>
<organism evidence="1 2">
    <name type="scientific">Catenulispora pinistramenti</name>
    <dbReference type="NCBI Taxonomy" id="2705254"/>
    <lineage>
        <taxon>Bacteria</taxon>
        <taxon>Bacillati</taxon>
        <taxon>Actinomycetota</taxon>
        <taxon>Actinomycetes</taxon>
        <taxon>Catenulisporales</taxon>
        <taxon>Catenulisporaceae</taxon>
        <taxon>Catenulispora</taxon>
    </lineage>
</organism>
<accession>A0ABS5KM19</accession>
<reference evidence="1 2" key="1">
    <citation type="submission" date="2020-02" db="EMBL/GenBank/DDBJ databases">
        <title>Acidophilic actinobacteria isolated from forest soil.</title>
        <authorList>
            <person name="Golinska P."/>
        </authorList>
    </citation>
    <scope>NUCLEOTIDE SEQUENCE [LARGE SCALE GENOMIC DNA]</scope>
    <source>
        <strain evidence="1 2">NL8</strain>
    </source>
</reference>
<dbReference type="RefSeq" id="WP_212008704.1">
    <property type="nucleotide sequence ID" value="NZ_JAAFYZ010000022.1"/>
</dbReference>
<keyword evidence="2" id="KW-1185">Reference proteome</keyword>
<name>A0ABS5KM19_9ACTN</name>
<evidence type="ECO:0000313" key="2">
    <source>
        <dbReference type="Proteomes" id="UP000730482"/>
    </source>
</evidence>